<reference evidence="1" key="1">
    <citation type="submission" date="2022-11" db="EMBL/GenBank/DDBJ databases">
        <title>Genome Resource of Sclerotinia nivalis Strain SnTB1, a Plant Pathogen Isolated from American Ginseng.</title>
        <authorList>
            <person name="Fan S."/>
        </authorList>
    </citation>
    <scope>NUCLEOTIDE SEQUENCE</scope>
    <source>
        <strain evidence="1">SnTB1</strain>
    </source>
</reference>
<comment type="caution">
    <text evidence="1">The sequence shown here is derived from an EMBL/GenBank/DDBJ whole genome shotgun (WGS) entry which is preliminary data.</text>
</comment>
<keyword evidence="2" id="KW-1185">Reference proteome</keyword>
<evidence type="ECO:0000313" key="1">
    <source>
        <dbReference type="EMBL" id="KAJ8059516.1"/>
    </source>
</evidence>
<accession>A0A9X0AB74</accession>
<evidence type="ECO:0000313" key="2">
    <source>
        <dbReference type="Proteomes" id="UP001152300"/>
    </source>
</evidence>
<name>A0A9X0AB74_9HELO</name>
<sequence length="89" mass="10160">MLMISFAFIMHPELRLPLIKGERNGDELVMIVALSVVARYYNARITDAHLGPSILSEDVNAEHTVAFIRNENGEEIQKEGRRRGRYDCT</sequence>
<gene>
    <name evidence="1" type="ORF">OCU04_011174</name>
</gene>
<protein>
    <submittedName>
        <fullName evidence="1">Uncharacterized protein</fullName>
    </submittedName>
</protein>
<proteinExistence type="predicted"/>
<dbReference type="EMBL" id="JAPEIS010000014">
    <property type="protein sequence ID" value="KAJ8059516.1"/>
    <property type="molecule type" value="Genomic_DNA"/>
</dbReference>
<dbReference type="Proteomes" id="UP001152300">
    <property type="component" value="Unassembled WGS sequence"/>
</dbReference>
<organism evidence="1 2">
    <name type="scientific">Sclerotinia nivalis</name>
    <dbReference type="NCBI Taxonomy" id="352851"/>
    <lineage>
        <taxon>Eukaryota</taxon>
        <taxon>Fungi</taxon>
        <taxon>Dikarya</taxon>
        <taxon>Ascomycota</taxon>
        <taxon>Pezizomycotina</taxon>
        <taxon>Leotiomycetes</taxon>
        <taxon>Helotiales</taxon>
        <taxon>Sclerotiniaceae</taxon>
        <taxon>Sclerotinia</taxon>
    </lineage>
</organism>
<dbReference type="AlphaFoldDB" id="A0A9X0AB74"/>